<dbReference type="EMBL" id="LKEX01008421">
    <property type="protein sequence ID" value="KYN50001.1"/>
    <property type="molecule type" value="Genomic_DNA"/>
</dbReference>
<dbReference type="PANTHER" id="PTHR47595">
    <property type="entry name" value="HEAT SHOCK 70 KDA PROTEIN 14"/>
    <property type="match status" value="1"/>
</dbReference>
<feature type="domain" description="Myb/SANT-like DNA-binding" evidence="1">
    <location>
        <begin position="18"/>
        <end position="105"/>
    </location>
</feature>
<accession>A0A151K1V8</accession>
<evidence type="ECO:0000313" key="2">
    <source>
        <dbReference type="EMBL" id="KYN50001.1"/>
    </source>
</evidence>
<evidence type="ECO:0000313" key="3">
    <source>
        <dbReference type="Proteomes" id="UP000078542"/>
    </source>
</evidence>
<sequence length="139" mass="16170">NDQNDQNDQNAINTTSSWYWNDASTKLLLDIYKRQKELVSTRKIKTYKLLWKQIAKEMRQNGYSVTPLQVENKIKSLERSYKNMISNNKMTGRARKTCKYEAELTDLLGEKHSIQPLAVSGRNGLILHEKLHCNKENAV</sequence>
<dbReference type="InterPro" id="IPR044822">
    <property type="entry name" value="Myb_DNA-bind_4"/>
</dbReference>
<proteinExistence type="predicted"/>
<dbReference type="Gene3D" id="1.10.10.60">
    <property type="entry name" value="Homeodomain-like"/>
    <property type="match status" value="1"/>
</dbReference>
<evidence type="ECO:0000259" key="1">
    <source>
        <dbReference type="Pfam" id="PF13837"/>
    </source>
</evidence>
<gene>
    <name evidence="2" type="ORF">ALC62_00028</name>
</gene>
<dbReference type="Pfam" id="PF13837">
    <property type="entry name" value="Myb_DNA-bind_4"/>
    <property type="match status" value="1"/>
</dbReference>
<dbReference type="PANTHER" id="PTHR47595:SF1">
    <property type="entry name" value="MYB_SANT-LIKE DNA-BINDING DOMAIN-CONTAINING PROTEIN"/>
    <property type="match status" value="1"/>
</dbReference>
<keyword evidence="3" id="KW-1185">Reference proteome</keyword>
<name>A0A151K1V8_9HYME</name>
<reference evidence="2 3" key="1">
    <citation type="submission" date="2016-03" db="EMBL/GenBank/DDBJ databases">
        <title>Cyphomyrmex costatus WGS genome.</title>
        <authorList>
            <person name="Nygaard S."/>
            <person name="Hu H."/>
            <person name="Boomsma J."/>
            <person name="Zhang G."/>
        </authorList>
    </citation>
    <scope>NUCLEOTIDE SEQUENCE [LARGE SCALE GENOMIC DNA]</scope>
    <source>
        <strain evidence="2">MS0001</strain>
        <tissue evidence="2">Whole body</tissue>
    </source>
</reference>
<dbReference type="AlphaFoldDB" id="A0A151K1V8"/>
<organism evidence="2 3">
    <name type="scientific">Cyphomyrmex costatus</name>
    <dbReference type="NCBI Taxonomy" id="456900"/>
    <lineage>
        <taxon>Eukaryota</taxon>
        <taxon>Metazoa</taxon>
        <taxon>Ecdysozoa</taxon>
        <taxon>Arthropoda</taxon>
        <taxon>Hexapoda</taxon>
        <taxon>Insecta</taxon>
        <taxon>Pterygota</taxon>
        <taxon>Neoptera</taxon>
        <taxon>Endopterygota</taxon>
        <taxon>Hymenoptera</taxon>
        <taxon>Apocrita</taxon>
        <taxon>Aculeata</taxon>
        <taxon>Formicoidea</taxon>
        <taxon>Formicidae</taxon>
        <taxon>Myrmicinae</taxon>
        <taxon>Cyphomyrmex</taxon>
    </lineage>
</organism>
<comment type="caution">
    <text evidence="2">The sequence shown here is derived from an EMBL/GenBank/DDBJ whole genome shotgun (WGS) entry which is preliminary data.</text>
</comment>
<dbReference type="Proteomes" id="UP000078542">
    <property type="component" value="Unassembled WGS sequence"/>
</dbReference>
<protein>
    <recommendedName>
        <fullName evidence="1">Myb/SANT-like DNA-binding domain-containing protein</fullName>
    </recommendedName>
</protein>
<feature type="non-terminal residue" evidence="2">
    <location>
        <position position="1"/>
    </location>
</feature>